<keyword evidence="6" id="KW-0443">Lipid metabolism</keyword>
<dbReference type="PANTHER" id="PTHR10067:SF6">
    <property type="entry name" value="PHOSPHATIDYLSERINE DECARBOXYLASE PROENZYME, MITOCHONDRIAL"/>
    <property type="match status" value="1"/>
</dbReference>
<organism evidence="14 15">
    <name type="scientific">Strongyloides stercoralis</name>
    <name type="common">Threadworm</name>
    <dbReference type="NCBI Taxonomy" id="6248"/>
    <lineage>
        <taxon>Eukaryota</taxon>
        <taxon>Metazoa</taxon>
        <taxon>Ecdysozoa</taxon>
        <taxon>Nematoda</taxon>
        <taxon>Chromadorea</taxon>
        <taxon>Rhabditida</taxon>
        <taxon>Tylenchina</taxon>
        <taxon>Panagrolaimomorpha</taxon>
        <taxon>Strongyloidoidea</taxon>
        <taxon>Strongyloididae</taxon>
        <taxon>Strongyloides</taxon>
    </lineage>
</organism>
<keyword evidence="10" id="KW-0670">Pyruvate</keyword>
<keyword evidence="13" id="KW-0812">Transmembrane</keyword>
<keyword evidence="8" id="KW-0456">Lyase</keyword>
<dbReference type="EC" id="4.1.1.65" evidence="3"/>
<dbReference type="InterPro" id="IPR033177">
    <property type="entry name" value="PSD-B"/>
</dbReference>
<name>A0AAF5D6J9_STRER</name>
<keyword evidence="13" id="KW-1133">Transmembrane helix</keyword>
<accession>A0AAF5D6J9</accession>
<keyword evidence="14" id="KW-1185">Reference proteome</keyword>
<dbReference type="GO" id="GO:0006646">
    <property type="term" value="P:phosphatidylethanolamine biosynthetic process"/>
    <property type="evidence" value="ECO:0007669"/>
    <property type="project" value="TreeGrafter"/>
</dbReference>
<dbReference type="AlphaFoldDB" id="A0AAF5D6J9"/>
<keyword evidence="4" id="KW-0444">Lipid biosynthesis</keyword>
<proteinExistence type="predicted"/>
<evidence type="ECO:0000313" key="15">
    <source>
        <dbReference type="WBParaSite" id="TCONS_00007538.p1"/>
    </source>
</evidence>
<dbReference type="PANTHER" id="PTHR10067">
    <property type="entry name" value="PHOSPHATIDYLSERINE DECARBOXYLASE"/>
    <property type="match status" value="1"/>
</dbReference>
<dbReference type="Proteomes" id="UP000035681">
    <property type="component" value="Unplaced"/>
</dbReference>
<keyword evidence="9" id="KW-1208">Phospholipid metabolism</keyword>
<evidence type="ECO:0000256" key="3">
    <source>
        <dbReference type="ARBA" id="ARBA00012243"/>
    </source>
</evidence>
<keyword evidence="13" id="KW-0472">Membrane</keyword>
<evidence type="ECO:0000256" key="2">
    <source>
        <dbReference type="ARBA" id="ARBA00005189"/>
    </source>
</evidence>
<dbReference type="NCBIfam" id="TIGR00163">
    <property type="entry name" value="PS_decarb"/>
    <property type="match status" value="1"/>
</dbReference>
<evidence type="ECO:0000313" key="14">
    <source>
        <dbReference type="Proteomes" id="UP000035681"/>
    </source>
</evidence>
<dbReference type="InterPro" id="IPR003817">
    <property type="entry name" value="PS_Dcarbxylase"/>
</dbReference>
<evidence type="ECO:0000256" key="6">
    <source>
        <dbReference type="ARBA" id="ARBA00023098"/>
    </source>
</evidence>
<evidence type="ECO:0000256" key="12">
    <source>
        <dbReference type="ARBA" id="ARBA00045136"/>
    </source>
</evidence>
<evidence type="ECO:0000256" key="7">
    <source>
        <dbReference type="ARBA" id="ARBA00023209"/>
    </source>
</evidence>
<dbReference type="GO" id="GO:0005739">
    <property type="term" value="C:mitochondrion"/>
    <property type="evidence" value="ECO:0007669"/>
    <property type="project" value="TreeGrafter"/>
</dbReference>
<dbReference type="GO" id="GO:0004609">
    <property type="term" value="F:phosphatidylserine decarboxylase activity"/>
    <property type="evidence" value="ECO:0007669"/>
    <property type="project" value="UniProtKB-EC"/>
</dbReference>
<sequence length="375" mass="42602">MFLFGLRKLLNSGISKRCFSTCNYLPQRGYVIKSDNQLRSLSSLNTEVQQGKRQKICKALYIFSGVFFLGLSGIAYSFITADQRQIKDCKHYYSDWKIKLYSSLPWNIVSSSFGSLSRTTLPVFLRKIVIGSYAYFFGCRMDEAVEEDFSAYSSLSDFFNRKLKGSARPISHCTLVSPSDGKVLCFGEIKNGKVECVKSHDYDIKDFLGPTTFTPNEKTKLYQMVIYLAPGDYHGFHSPANWKCKEQIWHPGHLLSVNPSVLSWIPHLFCLNERVVMSGAWKHGFFSMTAVAATNVGDINLDGFNEKKLKRKEREHVSWSKEYIRGEKVGEFRLGSTIVLVFEAPSDVKFAVEAGDSLNYGQIYLLLTKKCNINL</sequence>
<keyword evidence="5" id="KW-0210">Decarboxylase</keyword>
<dbReference type="WBParaSite" id="TCONS_00007538.p1">
    <property type="protein sequence ID" value="TCONS_00007538.p1"/>
    <property type="gene ID" value="XLOC_005561"/>
</dbReference>
<evidence type="ECO:0000256" key="8">
    <source>
        <dbReference type="ARBA" id="ARBA00023239"/>
    </source>
</evidence>
<protein>
    <recommendedName>
        <fullName evidence="3">phosphatidylserine decarboxylase</fullName>
        <ecNumber evidence="3">4.1.1.65</ecNumber>
    </recommendedName>
</protein>
<evidence type="ECO:0000256" key="10">
    <source>
        <dbReference type="ARBA" id="ARBA00023317"/>
    </source>
</evidence>
<evidence type="ECO:0000256" key="5">
    <source>
        <dbReference type="ARBA" id="ARBA00022793"/>
    </source>
</evidence>
<evidence type="ECO:0000256" key="9">
    <source>
        <dbReference type="ARBA" id="ARBA00023264"/>
    </source>
</evidence>
<comment type="pathway">
    <text evidence="11">Phospholipid metabolism; phosphatidylethanolamine biosynthesis.</text>
</comment>
<comment type="function">
    <text evidence="12">Catalyzes the formation of phosphatidylethanolamine (PtdEtn) from phosphatidylserine (PtdSer). Plays a central role in phospholipid metabolism and in the interorganelle trafficking of phosphatidylserine. May be involved in lipid droplet biogenesis at the endoplasmic reticulum membrane.</text>
</comment>
<reference evidence="15" key="1">
    <citation type="submission" date="2024-02" db="UniProtKB">
        <authorList>
            <consortium name="WormBaseParasite"/>
        </authorList>
    </citation>
    <scope>IDENTIFICATION</scope>
</reference>
<evidence type="ECO:0000256" key="4">
    <source>
        <dbReference type="ARBA" id="ARBA00022516"/>
    </source>
</evidence>
<evidence type="ECO:0000256" key="1">
    <source>
        <dbReference type="ARBA" id="ARBA00001928"/>
    </source>
</evidence>
<comment type="cofactor">
    <cofactor evidence="1">
        <name>pyruvate</name>
        <dbReference type="ChEBI" id="CHEBI:15361"/>
    </cofactor>
</comment>
<comment type="pathway">
    <text evidence="2">Lipid metabolism.</text>
</comment>
<keyword evidence="7" id="KW-0594">Phospholipid biosynthesis</keyword>
<feature type="transmembrane region" description="Helical" evidence="13">
    <location>
        <begin position="59"/>
        <end position="79"/>
    </location>
</feature>
<evidence type="ECO:0000256" key="13">
    <source>
        <dbReference type="SAM" id="Phobius"/>
    </source>
</evidence>
<evidence type="ECO:0000256" key="11">
    <source>
        <dbReference type="ARBA" id="ARBA00024326"/>
    </source>
</evidence>
<dbReference type="Pfam" id="PF02666">
    <property type="entry name" value="PS_Dcarbxylase"/>
    <property type="match status" value="1"/>
</dbReference>